<accession>A0ABS5WBN1</accession>
<dbReference type="InterPro" id="IPR027417">
    <property type="entry name" value="P-loop_NTPase"/>
</dbReference>
<dbReference type="Gene3D" id="3.40.50.300">
    <property type="entry name" value="P-loop containing nucleotide triphosphate hydrolases"/>
    <property type="match status" value="1"/>
</dbReference>
<name>A0ABS5WBN1_9FLAO</name>
<organism evidence="2 3">
    <name type="scientific">Zobellia barbeyronii</name>
    <dbReference type="NCBI Taxonomy" id="2748009"/>
    <lineage>
        <taxon>Bacteria</taxon>
        <taxon>Pseudomonadati</taxon>
        <taxon>Bacteroidota</taxon>
        <taxon>Flavobacteriia</taxon>
        <taxon>Flavobacteriales</taxon>
        <taxon>Flavobacteriaceae</taxon>
        <taxon>Zobellia</taxon>
    </lineage>
</organism>
<feature type="domain" description="ATPase AAA-type core" evidence="1">
    <location>
        <begin position="393"/>
        <end position="577"/>
    </location>
</feature>
<sequence>MRLAAVYLPKNVLPHLFGKDHEGITLNFGGINNYDIVETSKAIEVKIESVNENFIPDFWGEDISNISAIVGRNGIGKTSILRALHSDGDKKKKDVFYLFEETEESWFYYNELEKKNVTSDFEIKEINSNALSSVKQYYTPIVDIEQINTLSQLGLVSTGEENLDQLYLKQLLQDVILLNDPVKKTLKEVYPDFPEYKELEIKIAQHRKFNFKNLYASANLGSQDRSTVLKTYIESDIEDLDSKKWDNILNSKDFIKDNFLKRYIAIINDSGLNSLFDRIWELEEYKNLDDSQNIHNSNNFIKNFEVTLFSYFIVDATFPQTPFQGTGNFQTIIEKESFEDRFNAFFDLYMVSIYGIVRDIIQNKLKRVSIKDYELIKGIINEDIHKKWTEKGFKSSDAVELMLRYLERFKVFFDLYQNIIDIISENKFEIKEESLVYNIEEHNEEDFYNLIANYNKVIGETSGFVYSLDLLSIRSRYPLSSGEKALLNFFARINDRINRQNASHQPIFNYYLLLLDEPELGYHPVWKRKFVDAITKSIPVLFSKLNPNRNLFDTESAEFSDLKTQIIFTTHDPLTLSDIPIDNVTFIDRNITENKSLIINRNEDVDLATFGANVHDLLAHSFFLDDGFMGEFAKEKIQETIDNLNFEILKKEIIELKDSQKSINKESLERKEKEFKDLEEKLVPRESQYLKSIIEIIDEPLLKYKMQEMFYEAFPDEIDRNDALSRAKRILDDAGLNINDLKNDIE</sequence>
<dbReference type="InterPro" id="IPR003959">
    <property type="entry name" value="ATPase_AAA_core"/>
</dbReference>
<comment type="caution">
    <text evidence="2">The sequence shown here is derived from an EMBL/GenBank/DDBJ whole genome shotgun (WGS) entry which is preliminary data.</text>
</comment>
<reference evidence="3" key="1">
    <citation type="submission" date="2023-07" db="EMBL/GenBank/DDBJ databases">
        <title>Zobellia barbeyronii sp. nov., a new marine flavobacterium, isolated from green and red algae.</title>
        <authorList>
            <person name="Nedashkovskaya O.I."/>
            <person name="Otstavnykh N."/>
            <person name="Zhukova N."/>
            <person name="Guzev K."/>
            <person name="Chausova V."/>
            <person name="Tekutyeva L."/>
            <person name="Mikhailov V."/>
            <person name="Isaeva M."/>
        </authorList>
    </citation>
    <scope>NUCLEOTIDE SEQUENCE [LARGE SCALE GENOMIC DNA]</scope>
    <source>
        <strain evidence="3">KMM 6746</strain>
    </source>
</reference>
<evidence type="ECO:0000259" key="1">
    <source>
        <dbReference type="Pfam" id="PF13304"/>
    </source>
</evidence>
<protein>
    <submittedName>
        <fullName evidence="2">AAA family ATPase</fullName>
    </submittedName>
</protein>
<dbReference type="SUPFAM" id="SSF52540">
    <property type="entry name" value="P-loop containing nucleoside triphosphate hydrolases"/>
    <property type="match status" value="1"/>
</dbReference>
<keyword evidence="3" id="KW-1185">Reference proteome</keyword>
<dbReference type="EMBL" id="JACATN010000002">
    <property type="protein sequence ID" value="MBT2160808.1"/>
    <property type="molecule type" value="Genomic_DNA"/>
</dbReference>
<evidence type="ECO:0000313" key="2">
    <source>
        <dbReference type="EMBL" id="MBT2160808.1"/>
    </source>
</evidence>
<dbReference type="Proteomes" id="UP000740413">
    <property type="component" value="Unassembled WGS sequence"/>
</dbReference>
<dbReference type="Pfam" id="PF13304">
    <property type="entry name" value="AAA_21"/>
    <property type="match status" value="1"/>
</dbReference>
<proteinExistence type="predicted"/>
<gene>
    <name evidence="2" type="ORF">HW347_05995</name>
</gene>
<evidence type="ECO:0000313" key="3">
    <source>
        <dbReference type="Proteomes" id="UP000740413"/>
    </source>
</evidence>
<dbReference type="RefSeq" id="WP_214611011.1">
    <property type="nucleotide sequence ID" value="NZ_JACATN010000002.1"/>
</dbReference>